<evidence type="ECO:0000313" key="2">
    <source>
        <dbReference type="EMBL" id="OCK78792.1"/>
    </source>
</evidence>
<reference evidence="2 3" key="1">
    <citation type="journal article" date="2016" name="Nat. Commun.">
        <title>Ectomycorrhizal ecology is imprinted in the genome of the dominant symbiotic fungus Cenococcum geophilum.</title>
        <authorList>
            <consortium name="DOE Joint Genome Institute"/>
            <person name="Peter M."/>
            <person name="Kohler A."/>
            <person name="Ohm R.A."/>
            <person name="Kuo A."/>
            <person name="Krutzmann J."/>
            <person name="Morin E."/>
            <person name="Arend M."/>
            <person name="Barry K.W."/>
            <person name="Binder M."/>
            <person name="Choi C."/>
            <person name="Clum A."/>
            <person name="Copeland A."/>
            <person name="Grisel N."/>
            <person name="Haridas S."/>
            <person name="Kipfer T."/>
            <person name="LaButti K."/>
            <person name="Lindquist E."/>
            <person name="Lipzen A."/>
            <person name="Maire R."/>
            <person name="Meier B."/>
            <person name="Mihaltcheva S."/>
            <person name="Molinier V."/>
            <person name="Murat C."/>
            <person name="Poggeler S."/>
            <person name="Quandt C.A."/>
            <person name="Sperisen C."/>
            <person name="Tritt A."/>
            <person name="Tisserant E."/>
            <person name="Crous P.W."/>
            <person name="Henrissat B."/>
            <person name="Nehls U."/>
            <person name="Egli S."/>
            <person name="Spatafora J.W."/>
            <person name="Grigoriev I.V."/>
            <person name="Martin F.M."/>
        </authorList>
    </citation>
    <scope>NUCLEOTIDE SEQUENCE [LARGE SCALE GENOMIC DNA]</scope>
    <source>
        <strain evidence="2 3">CBS 459.81</strain>
    </source>
</reference>
<name>A0A8E2E7I7_9PEZI</name>
<feature type="compositionally biased region" description="Basic and acidic residues" evidence="1">
    <location>
        <begin position="89"/>
        <end position="100"/>
    </location>
</feature>
<dbReference type="AlphaFoldDB" id="A0A8E2E7I7"/>
<feature type="region of interest" description="Disordered" evidence="1">
    <location>
        <begin position="207"/>
        <end position="236"/>
    </location>
</feature>
<feature type="compositionally biased region" description="Basic residues" evidence="1">
    <location>
        <begin position="107"/>
        <end position="116"/>
    </location>
</feature>
<dbReference type="EMBL" id="KV745040">
    <property type="protein sequence ID" value="OCK78792.1"/>
    <property type="molecule type" value="Genomic_DNA"/>
</dbReference>
<evidence type="ECO:0000313" key="3">
    <source>
        <dbReference type="Proteomes" id="UP000250266"/>
    </source>
</evidence>
<accession>A0A8E2E7I7</accession>
<proteinExistence type="predicted"/>
<evidence type="ECO:0000256" key="1">
    <source>
        <dbReference type="SAM" id="MobiDB-lite"/>
    </source>
</evidence>
<feature type="region of interest" description="Disordered" evidence="1">
    <location>
        <begin position="89"/>
        <end position="140"/>
    </location>
</feature>
<feature type="compositionally biased region" description="Low complexity" evidence="1">
    <location>
        <begin position="207"/>
        <end position="220"/>
    </location>
</feature>
<protein>
    <submittedName>
        <fullName evidence="2">Uncharacterized protein</fullName>
    </submittedName>
</protein>
<dbReference type="OrthoDB" id="10344318at2759"/>
<gene>
    <name evidence="2" type="ORF">K432DRAFT_394475</name>
</gene>
<organism evidence="2 3">
    <name type="scientific">Lepidopterella palustris CBS 459.81</name>
    <dbReference type="NCBI Taxonomy" id="1314670"/>
    <lineage>
        <taxon>Eukaryota</taxon>
        <taxon>Fungi</taxon>
        <taxon>Dikarya</taxon>
        <taxon>Ascomycota</taxon>
        <taxon>Pezizomycotina</taxon>
        <taxon>Dothideomycetes</taxon>
        <taxon>Pleosporomycetidae</taxon>
        <taxon>Mytilinidiales</taxon>
        <taxon>Argynnaceae</taxon>
        <taxon>Lepidopterella</taxon>
    </lineage>
</organism>
<sequence length="508" mass="56779">MGDRVFLCERDGSLSSAHASHWSPQMPPEPTFCRILPIAERSARNSDQPELKLEALDYTSPNGLRSYHNTPKPCFGSVAVAEERNLAPQHHHDLEERTDSLRLSPPQRHHGDKKSRTRDVPKKSQGIFTVPPARKSSNGYNPTYKWDGKIDPALFGPVGQFFVGPQISCETQTDKWTAELPISPPSPILSPKPLYDDYVEFKKPALPLSRSTSPKSSPTKAILEPTTTQRRKYDSSPNHFAVFNNSIGYTPIRRTSITEAFRSSLAAPLGSVIPYSSRSSSAPRNLALPSVSRKQTTFAPWHDIQYGTDPRALLGKRIIRMFSQADQSCMALLGSRGKYYIATFLCVNHLQNLPTNENPHAWASREGHDNPNPVSFQIDQDLCIDGIDSTCPHGDDMDRIVEVAAGYRTSEPISQDANGRISIETARHRVVGFKTARMRSQGRRMGFLWAERVTPPGLTELRFFDVALVVRTIEPADFWAWMKRMDAVDEAGVDMINVDTEVLDQGAR</sequence>
<keyword evidence="3" id="KW-1185">Reference proteome</keyword>
<dbReference type="Proteomes" id="UP000250266">
    <property type="component" value="Unassembled WGS sequence"/>
</dbReference>